<dbReference type="SMART" id="SM00710">
    <property type="entry name" value="PbH1"/>
    <property type="match status" value="4"/>
</dbReference>
<comment type="caution">
    <text evidence="2">The sequence shown here is derived from an EMBL/GenBank/DDBJ whole genome shotgun (WGS) entry which is preliminary data.</text>
</comment>
<protein>
    <submittedName>
        <fullName evidence="2">NosD domain-containing protein</fullName>
    </submittedName>
</protein>
<dbReference type="InterPro" id="IPR007742">
    <property type="entry name" value="NosD_dom"/>
</dbReference>
<evidence type="ECO:0000259" key="1">
    <source>
        <dbReference type="Pfam" id="PF05048"/>
    </source>
</evidence>
<sequence>MSYKNLWRMIIAVYAVVALAGGGTITVCSSGCDYSSPKAAIFAAREGDVVEVMSGRYYDHQKIDKKIVLLGVDSGGGKPVLDATGYASPITVTADGVVVEGLRLMNGGPGSAGILVVSSGNFIVNNDASNNYVGVRLVGSNNSKVQGNVASGNLEYGIVLEGSFGNVISDNVILKNFIGNAFDDGTNRWDDGSVGNRYGDFDDPEEGCIDADLDGICDRGREIPGGSNLDRFPRAAG</sequence>
<reference evidence="2 3" key="1">
    <citation type="submission" date="2023-03" db="EMBL/GenBank/DDBJ databases">
        <title>Whole genome sequencing of Methanotrichaceae archaeon M04Ac.</title>
        <authorList>
            <person name="Khomyakova M.A."/>
            <person name="Merkel A.Y."/>
            <person name="Slobodkin A.I."/>
        </authorList>
    </citation>
    <scope>NUCLEOTIDE SEQUENCE [LARGE SCALE GENOMIC DNA]</scope>
    <source>
        <strain evidence="2 3">M04Ac</strain>
    </source>
</reference>
<dbReference type="InterPro" id="IPR022441">
    <property type="entry name" value="Para_beta_helix_rpt-2"/>
</dbReference>
<gene>
    <name evidence="2" type="ORF">P0O24_12110</name>
</gene>
<keyword evidence="3" id="KW-1185">Reference proteome</keyword>
<evidence type="ECO:0000313" key="2">
    <source>
        <dbReference type="EMBL" id="MDF0594323.1"/>
    </source>
</evidence>
<dbReference type="SUPFAM" id="SSF51126">
    <property type="entry name" value="Pectin lyase-like"/>
    <property type="match status" value="1"/>
</dbReference>
<dbReference type="InterPro" id="IPR011050">
    <property type="entry name" value="Pectin_lyase_fold/virulence"/>
</dbReference>
<organism evidence="2 3">
    <name type="scientific">Candidatus Methanocrinis alkalitolerans</name>
    <dbReference type="NCBI Taxonomy" id="3033395"/>
    <lineage>
        <taxon>Archaea</taxon>
        <taxon>Methanobacteriati</taxon>
        <taxon>Methanobacteriota</taxon>
        <taxon>Stenosarchaea group</taxon>
        <taxon>Methanomicrobia</taxon>
        <taxon>Methanotrichales</taxon>
        <taxon>Methanotrichaceae</taxon>
        <taxon>Methanocrinis</taxon>
    </lineage>
</organism>
<dbReference type="InterPro" id="IPR006626">
    <property type="entry name" value="PbH1"/>
</dbReference>
<accession>A0ABT5XHY0</accession>
<dbReference type="EMBL" id="JARFPL010000065">
    <property type="protein sequence ID" value="MDF0594323.1"/>
    <property type="molecule type" value="Genomic_DNA"/>
</dbReference>
<feature type="domain" description="Periplasmic copper-binding protein NosD beta helix" evidence="1">
    <location>
        <begin position="92"/>
        <end position="176"/>
    </location>
</feature>
<evidence type="ECO:0000313" key="3">
    <source>
        <dbReference type="Proteomes" id="UP001215956"/>
    </source>
</evidence>
<name>A0ABT5XHY0_9EURY</name>
<dbReference type="Pfam" id="PF05048">
    <property type="entry name" value="NosD"/>
    <property type="match status" value="1"/>
</dbReference>
<dbReference type="RefSeq" id="WP_316970016.1">
    <property type="nucleotide sequence ID" value="NZ_JARFPL010000065.1"/>
</dbReference>
<dbReference type="NCBIfam" id="TIGR03804">
    <property type="entry name" value="para_beta_helix"/>
    <property type="match status" value="1"/>
</dbReference>
<proteinExistence type="predicted"/>
<dbReference type="InterPro" id="IPR012334">
    <property type="entry name" value="Pectin_lyas_fold"/>
</dbReference>
<dbReference type="Proteomes" id="UP001215956">
    <property type="component" value="Unassembled WGS sequence"/>
</dbReference>
<dbReference type="Gene3D" id="2.160.20.10">
    <property type="entry name" value="Single-stranded right-handed beta-helix, Pectin lyase-like"/>
    <property type="match status" value="1"/>
</dbReference>